<dbReference type="GO" id="GO:0044205">
    <property type="term" value="P:'de novo' UMP biosynthetic process"/>
    <property type="evidence" value="ECO:0007669"/>
    <property type="project" value="UniProtKB-UniRule"/>
</dbReference>
<dbReference type="AlphaFoldDB" id="A0A938X2U2"/>
<reference evidence="15" key="2">
    <citation type="journal article" date="2021" name="Sci. Rep.">
        <title>The distribution of antibiotic resistance genes in chicken gut microbiota commensals.</title>
        <authorList>
            <person name="Juricova H."/>
            <person name="Matiasovicova J."/>
            <person name="Kubasova T."/>
            <person name="Cejkova D."/>
            <person name="Rychlik I."/>
        </authorList>
    </citation>
    <scope>NUCLEOTIDE SEQUENCE</scope>
    <source>
        <strain evidence="15">An420c</strain>
    </source>
</reference>
<keyword evidence="7 11" id="KW-0665">Pyrimidine biosynthesis</keyword>
<dbReference type="GO" id="GO:0016491">
    <property type="term" value="F:oxidoreductase activity"/>
    <property type="evidence" value="ECO:0007669"/>
    <property type="project" value="InterPro"/>
</dbReference>
<dbReference type="PANTHER" id="PTHR43513:SF3">
    <property type="entry name" value="DIHYDROOROTATE DEHYDROGENASE B (NAD(+)), ELECTRON TRANSFER SUBUNIT-RELATED"/>
    <property type="match status" value="1"/>
</dbReference>
<evidence type="ECO:0000256" key="5">
    <source>
        <dbReference type="ARBA" id="ARBA00022723"/>
    </source>
</evidence>
<dbReference type="PANTHER" id="PTHR43513">
    <property type="entry name" value="DIHYDROOROTATE DEHYDROGENASE B (NAD(+)), ELECTRON TRANSFER SUBUNIT"/>
    <property type="match status" value="1"/>
</dbReference>
<dbReference type="Gene3D" id="3.40.50.80">
    <property type="entry name" value="Nucleotide-binding domain of ferredoxin-NADP reductase (FNR) module"/>
    <property type="match status" value="1"/>
</dbReference>
<dbReference type="GO" id="GO:0050660">
    <property type="term" value="F:flavin adenine dinucleotide binding"/>
    <property type="evidence" value="ECO:0007669"/>
    <property type="project" value="InterPro"/>
</dbReference>
<dbReference type="RefSeq" id="WP_204909347.1">
    <property type="nucleotide sequence ID" value="NZ_JACJLV010000031.1"/>
</dbReference>
<dbReference type="InterPro" id="IPR001433">
    <property type="entry name" value="OxRdtase_FAD/NAD-bd"/>
</dbReference>
<comment type="function">
    <text evidence="11">Responsible for channeling the electrons from the oxidation of dihydroorotate from the FMN redox center in the PyrD type B subunit to the ultimate electron acceptor NAD(+).</text>
</comment>
<evidence type="ECO:0000256" key="6">
    <source>
        <dbReference type="ARBA" id="ARBA00022827"/>
    </source>
</evidence>
<keyword evidence="2 11" id="KW-0813">Transport</keyword>
<keyword evidence="9 11" id="KW-0408">Iron</keyword>
<feature type="binding site" evidence="11 13">
    <location>
        <position position="228"/>
    </location>
    <ligand>
        <name>[2Fe-2S] cluster</name>
        <dbReference type="ChEBI" id="CHEBI:190135"/>
    </ligand>
</feature>
<gene>
    <name evidence="11" type="primary">pyrK</name>
    <name evidence="15" type="ORF">H6A13_09520</name>
</gene>
<evidence type="ECO:0000256" key="9">
    <source>
        <dbReference type="ARBA" id="ARBA00023004"/>
    </source>
</evidence>
<keyword evidence="6 11" id="KW-0274">FAD</keyword>
<protein>
    <recommendedName>
        <fullName evidence="11">Dihydroorotate dehydrogenase B (NAD(+)), electron transfer subunit</fullName>
    </recommendedName>
    <alternativeName>
        <fullName evidence="11">Dihydroorotate oxidase B, electron transfer subunit</fullName>
    </alternativeName>
</protein>
<dbReference type="InterPro" id="IPR017938">
    <property type="entry name" value="Riboflavin_synthase-like_b-brl"/>
</dbReference>
<dbReference type="Pfam" id="PF00175">
    <property type="entry name" value="NAD_binding_1"/>
    <property type="match status" value="1"/>
</dbReference>
<comment type="similarity">
    <text evidence="1 11">Belongs to the PyrK family.</text>
</comment>
<comment type="cofactor">
    <cofactor evidence="11 12">
        <name>FAD</name>
        <dbReference type="ChEBI" id="CHEBI:57692"/>
    </cofactor>
    <text evidence="11 12">Binds 1 FAD per subunit.</text>
</comment>
<accession>A0A938X2U2</accession>
<dbReference type="PROSITE" id="PS51384">
    <property type="entry name" value="FAD_FR"/>
    <property type="match status" value="1"/>
</dbReference>
<evidence type="ECO:0000259" key="14">
    <source>
        <dbReference type="PROSITE" id="PS51384"/>
    </source>
</evidence>
<evidence type="ECO:0000256" key="4">
    <source>
        <dbReference type="ARBA" id="ARBA00022714"/>
    </source>
</evidence>
<dbReference type="InterPro" id="IPR017927">
    <property type="entry name" value="FAD-bd_FR_type"/>
</dbReference>
<dbReference type="HAMAP" id="MF_01211">
    <property type="entry name" value="DHODB_Fe_S_bind"/>
    <property type="match status" value="1"/>
</dbReference>
<keyword evidence="10 11" id="KW-0411">Iron-sulfur</keyword>
<dbReference type="InterPro" id="IPR023455">
    <property type="entry name" value="Dihydroorotate_DHASE_ETsu"/>
</dbReference>
<comment type="pathway">
    <text evidence="11">Pyrimidine metabolism; UMP biosynthesis via de novo pathway; orotate from (S)-dihydroorotate (NAD(+) route): step 1/1.</text>
</comment>
<dbReference type="GO" id="GO:0009055">
    <property type="term" value="F:electron transfer activity"/>
    <property type="evidence" value="ECO:0007669"/>
    <property type="project" value="UniProtKB-UniRule"/>
</dbReference>
<evidence type="ECO:0000256" key="3">
    <source>
        <dbReference type="ARBA" id="ARBA00022630"/>
    </source>
</evidence>
<feature type="binding site" evidence="11 13">
    <location>
        <position position="223"/>
    </location>
    <ligand>
        <name>[2Fe-2S] cluster</name>
        <dbReference type="ChEBI" id="CHEBI:190135"/>
    </ligand>
</feature>
<comment type="subunit">
    <text evidence="11">Heterotetramer of 2 PyrK and 2 PyrD type B subunits.</text>
</comment>
<dbReference type="EMBL" id="JACJLV010000031">
    <property type="protein sequence ID" value="MBM6827327.1"/>
    <property type="molecule type" value="Genomic_DNA"/>
</dbReference>
<dbReference type="GO" id="GO:0046872">
    <property type="term" value="F:metal ion binding"/>
    <property type="evidence" value="ECO:0007669"/>
    <property type="project" value="UniProtKB-KW"/>
</dbReference>
<comment type="cofactor">
    <cofactor evidence="13">
        <name>[2Fe-2S] cluster</name>
        <dbReference type="ChEBI" id="CHEBI:190135"/>
    </cofactor>
    <text evidence="13">Binds 1 [2Fe-2S] cluster per subunit.</text>
</comment>
<comment type="caution">
    <text evidence="15">The sequence shown here is derived from an EMBL/GenBank/DDBJ whole genome shotgun (WGS) entry which is preliminary data.</text>
</comment>
<evidence type="ECO:0000256" key="11">
    <source>
        <dbReference type="HAMAP-Rule" id="MF_01211"/>
    </source>
</evidence>
<evidence type="ECO:0000256" key="12">
    <source>
        <dbReference type="PIRSR" id="PIRSR006816-1"/>
    </source>
</evidence>
<dbReference type="InterPro" id="IPR037117">
    <property type="entry name" value="Dihydroorotate_DH_ele_sf"/>
</dbReference>
<dbReference type="CDD" id="cd06218">
    <property type="entry name" value="DHOD_e_trans"/>
    <property type="match status" value="1"/>
</dbReference>
<evidence type="ECO:0000256" key="10">
    <source>
        <dbReference type="ARBA" id="ARBA00023014"/>
    </source>
</evidence>
<dbReference type="InterPro" id="IPR050353">
    <property type="entry name" value="PyrK_electron_transfer"/>
</dbReference>
<dbReference type="Gene3D" id="2.40.30.10">
    <property type="entry name" value="Translation factors"/>
    <property type="match status" value="1"/>
</dbReference>
<dbReference type="Pfam" id="PF10418">
    <property type="entry name" value="DHODB_Fe-S_bind"/>
    <property type="match status" value="1"/>
</dbReference>
<feature type="binding site" evidence="11 12">
    <location>
        <begin position="77"/>
        <end position="78"/>
    </location>
    <ligand>
        <name>FAD</name>
        <dbReference type="ChEBI" id="CHEBI:57692"/>
    </ligand>
</feature>
<keyword evidence="16" id="KW-1185">Reference proteome</keyword>
<dbReference type="InterPro" id="IPR019480">
    <property type="entry name" value="Dihydroorotate_DH_Fe-S-bd"/>
</dbReference>
<organism evidence="15 16">
    <name type="scientific">Mordavella massiliensis</name>
    <dbReference type="NCBI Taxonomy" id="1871024"/>
    <lineage>
        <taxon>Bacteria</taxon>
        <taxon>Bacillati</taxon>
        <taxon>Bacillota</taxon>
        <taxon>Clostridia</taxon>
        <taxon>Eubacteriales</taxon>
        <taxon>Clostridiaceae</taxon>
        <taxon>Mordavella</taxon>
    </lineage>
</organism>
<dbReference type="GO" id="GO:0051537">
    <property type="term" value="F:2 iron, 2 sulfur cluster binding"/>
    <property type="evidence" value="ECO:0007669"/>
    <property type="project" value="UniProtKB-KW"/>
</dbReference>
<name>A0A938X2U2_9CLOT</name>
<dbReference type="Proteomes" id="UP000713880">
    <property type="component" value="Unassembled WGS sequence"/>
</dbReference>
<dbReference type="SUPFAM" id="SSF52343">
    <property type="entry name" value="Ferredoxin reductase-like, C-terminal NADP-linked domain"/>
    <property type="match status" value="1"/>
</dbReference>
<feature type="domain" description="FAD-binding FR-type" evidence="14">
    <location>
        <begin position="2"/>
        <end position="102"/>
    </location>
</feature>
<feature type="binding site" evidence="11 13">
    <location>
        <position position="250"/>
    </location>
    <ligand>
        <name>[2Fe-2S] cluster</name>
        <dbReference type="ChEBI" id="CHEBI:190135"/>
    </ligand>
</feature>
<dbReference type="PIRSF" id="PIRSF006816">
    <property type="entry name" value="Cyc3_hyd_g"/>
    <property type="match status" value="1"/>
</dbReference>
<feature type="binding site" evidence="11 13">
    <location>
        <position position="231"/>
    </location>
    <ligand>
        <name>[2Fe-2S] cluster</name>
        <dbReference type="ChEBI" id="CHEBI:190135"/>
    </ligand>
</feature>
<keyword evidence="4 11" id="KW-0001">2Fe-2S</keyword>
<reference evidence="15" key="1">
    <citation type="submission" date="2020-08" db="EMBL/GenBank/DDBJ databases">
        <authorList>
            <person name="Cejkova D."/>
            <person name="Kubasova T."/>
            <person name="Jahodarova E."/>
            <person name="Rychlik I."/>
        </authorList>
    </citation>
    <scope>NUCLEOTIDE SEQUENCE</scope>
    <source>
        <strain evidence="15">An420c</strain>
    </source>
</reference>
<keyword evidence="5 11" id="KW-0479">Metal-binding</keyword>
<evidence type="ECO:0000256" key="8">
    <source>
        <dbReference type="ARBA" id="ARBA00022982"/>
    </source>
</evidence>
<dbReference type="InterPro" id="IPR039261">
    <property type="entry name" value="FNR_nucleotide-bd"/>
</dbReference>
<evidence type="ECO:0000313" key="15">
    <source>
        <dbReference type="EMBL" id="MBM6827327.1"/>
    </source>
</evidence>
<feature type="binding site" evidence="11 12">
    <location>
        <begin position="68"/>
        <end position="70"/>
    </location>
    <ligand>
        <name>FAD</name>
        <dbReference type="ChEBI" id="CHEBI:57692"/>
    </ligand>
</feature>
<evidence type="ECO:0000256" key="7">
    <source>
        <dbReference type="ARBA" id="ARBA00022975"/>
    </source>
</evidence>
<proteinExistence type="inferred from homology"/>
<evidence type="ECO:0000256" key="2">
    <source>
        <dbReference type="ARBA" id="ARBA00022448"/>
    </source>
</evidence>
<feature type="binding site" evidence="11 12">
    <location>
        <begin position="51"/>
        <end position="54"/>
    </location>
    <ligand>
        <name>FAD</name>
        <dbReference type="ChEBI" id="CHEBI:57692"/>
    </ligand>
</feature>
<comment type="cofactor">
    <cofactor evidence="11">
        <name>[2Fe-2S] cluster</name>
        <dbReference type="ChEBI" id="CHEBI:190135"/>
    </cofactor>
    <text evidence="11">Binds 1 [2Fe-2S] cluster per subunit.</text>
</comment>
<dbReference type="SUPFAM" id="SSF63380">
    <property type="entry name" value="Riboflavin synthase domain-like"/>
    <property type="match status" value="1"/>
</dbReference>
<dbReference type="Gene3D" id="2.10.240.10">
    <property type="entry name" value="Dihydroorotate dehydrogenase, electron transfer subunit"/>
    <property type="match status" value="1"/>
</dbReference>
<keyword evidence="3 11" id="KW-0285">Flavoprotein</keyword>
<evidence type="ECO:0000313" key="16">
    <source>
        <dbReference type="Proteomes" id="UP000713880"/>
    </source>
</evidence>
<dbReference type="InterPro" id="IPR012165">
    <property type="entry name" value="Cyt_c3_hydrogenase_gsu"/>
</dbReference>
<evidence type="ECO:0000256" key="1">
    <source>
        <dbReference type="ARBA" id="ARBA00006422"/>
    </source>
</evidence>
<keyword evidence="8 11" id="KW-0249">Electron transport</keyword>
<evidence type="ECO:0000256" key="13">
    <source>
        <dbReference type="PIRSR" id="PIRSR006816-2"/>
    </source>
</evidence>
<sequence length="263" mass="28643">MKKKEQALVISQEMLADGIFSMWIRTDAANAAKPGQFLSMYTDDGTKLLPRPISICEIDRDGEALRMVYRVTGPETGTEKFSRLQAGDKIEIVGPLGNGFPLEKAAGKRAMLMGGGIGVPPILELAKELAGELEPAQKMIVVGYRDSQTFLKEEFEQNGALYLSTEDGSVGTKGNVMDAVRENQLDADIIYACGPTPMLRAIKAYAQENGIECYISLEERMACGIGACLGCVCKSREKDEHSNVHNKRVCKDGPVFLASEVEI</sequence>
<dbReference type="PRINTS" id="PR00409">
    <property type="entry name" value="PHDIOXRDTASE"/>
</dbReference>